<keyword evidence="5" id="KW-0249">Electron transport</keyword>
<evidence type="ECO:0000256" key="6">
    <source>
        <dbReference type="ARBA" id="ARBA00022989"/>
    </source>
</evidence>
<keyword evidence="13" id="KW-1185">Reference proteome</keyword>
<sequence length="217" mass="24197">MNLKTLLIFVFAASCETAITIKEKRSRVVQLTDNNFDDEVARGPYFVKVYAEWCSHCKTLAPAWEELALELENEVFLGKIDGPKERGLQARLGTQGYPSLFLFRDGSAWEYTGQRSMQALARFARTGYTEQDAMPFYKAPNSVMGRAIGVVTGAPAMLEDLYSHLHNDLGYSNLSILSGALALPVFLGLILICILDNFIIRPSPLYPHQGHERPHAA</sequence>
<dbReference type="Proteomes" id="UP001190700">
    <property type="component" value="Unassembled WGS sequence"/>
</dbReference>
<accession>A0AAE0FQC5</accession>
<comment type="caution">
    <text evidence="12">The sequence shown here is derived from an EMBL/GenBank/DDBJ whole genome shotgun (WGS) entry which is preliminary data.</text>
</comment>
<evidence type="ECO:0000256" key="10">
    <source>
        <dbReference type="SAM" id="SignalP"/>
    </source>
</evidence>
<feature type="signal peptide" evidence="10">
    <location>
        <begin position="1"/>
        <end position="18"/>
    </location>
</feature>
<feature type="chain" id="PRO_5042207616" description="Thioredoxin domain-containing protein" evidence="10">
    <location>
        <begin position="19"/>
        <end position="217"/>
    </location>
</feature>
<evidence type="ECO:0000256" key="1">
    <source>
        <dbReference type="ARBA" id="ARBA00004389"/>
    </source>
</evidence>
<comment type="subcellular location">
    <subcellularLocation>
        <location evidence="1">Endoplasmic reticulum membrane</location>
        <topology evidence="1">Single-pass membrane protein</topology>
    </subcellularLocation>
</comment>
<evidence type="ECO:0000256" key="7">
    <source>
        <dbReference type="ARBA" id="ARBA00023157"/>
    </source>
</evidence>
<gene>
    <name evidence="12" type="ORF">CYMTET_27150</name>
</gene>
<keyword evidence="4" id="KW-0256">Endoplasmic reticulum</keyword>
<dbReference type="InterPro" id="IPR052454">
    <property type="entry name" value="TMX_domain-containing"/>
</dbReference>
<evidence type="ECO:0000256" key="2">
    <source>
        <dbReference type="ARBA" id="ARBA00022448"/>
    </source>
</evidence>
<evidence type="ECO:0000256" key="9">
    <source>
        <dbReference type="SAM" id="Phobius"/>
    </source>
</evidence>
<dbReference type="AlphaFoldDB" id="A0AAE0FQC5"/>
<evidence type="ECO:0000256" key="8">
    <source>
        <dbReference type="ARBA" id="ARBA00023284"/>
    </source>
</evidence>
<name>A0AAE0FQC5_9CHLO</name>
<keyword evidence="9" id="KW-0472">Membrane</keyword>
<proteinExistence type="predicted"/>
<evidence type="ECO:0000313" key="12">
    <source>
        <dbReference type="EMBL" id="KAK3264086.1"/>
    </source>
</evidence>
<keyword evidence="3 10" id="KW-0732">Signal</keyword>
<keyword evidence="2" id="KW-0813">Transport</keyword>
<feature type="domain" description="Thioredoxin" evidence="11">
    <location>
        <begin position="1"/>
        <end position="129"/>
    </location>
</feature>
<keyword evidence="6 9" id="KW-1133">Transmembrane helix</keyword>
<reference evidence="12 13" key="1">
    <citation type="journal article" date="2015" name="Genome Biol. Evol.">
        <title>Comparative Genomics of a Bacterivorous Green Alga Reveals Evolutionary Causalities and Consequences of Phago-Mixotrophic Mode of Nutrition.</title>
        <authorList>
            <person name="Burns J.A."/>
            <person name="Paasch A."/>
            <person name="Narechania A."/>
            <person name="Kim E."/>
        </authorList>
    </citation>
    <scope>NUCLEOTIDE SEQUENCE [LARGE SCALE GENOMIC DNA]</scope>
    <source>
        <strain evidence="12 13">PLY_AMNH</strain>
    </source>
</reference>
<dbReference type="InterPro" id="IPR036249">
    <property type="entry name" value="Thioredoxin-like_sf"/>
</dbReference>
<dbReference type="PANTHER" id="PTHR46107">
    <property type="entry name" value="DUMPY: SHORTER THAN WILD-TYPE"/>
    <property type="match status" value="1"/>
</dbReference>
<keyword evidence="7" id="KW-1015">Disulfide bond</keyword>
<dbReference type="Pfam" id="PF00085">
    <property type="entry name" value="Thioredoxin"/>
    <property type="match status" value="1"/>
</dbReference>
<protein>
    <recommendedName>
        <fullName evidence="11">Thioredoxin domain-containing protein</fullName>
    </recommendedName>
</protein>
<keyword evidence="8" id="KW-0676">Redox-active center</keyword>
<dbReference type="SUPFAM" id="SSF52833">
    <property type="entry name" value="Thioredoxin-like"/>
    <property type="match status" value="1"/>
</dbReference>
<dbReference type="EMBL" id="LGRX02014802">
    <property type="protein sequence ID" value="KAK3264086.1"/>
    <property type="molecule type" value="Genomic_DNA"/>
</dbReference>
<dbReference type="PROSITE" id="PS51257">
    <property type="entry name" value="PROKAR_LIPOPROTEIN"/>
    <property type="match status" value="1"/>
</dbReference>
<evidence type="ECO:0000313" key="13">
    <source>
        <dbReference type="Proteomes" id="UP001190700"/>
    </source>
</evidence>
<evidence type="ECO:0000256" key="5">
    <source>
        <dbReference type="ARBA" id="ARBA00022982"/>
    </source>
</evidence>
<evidence type="ECO:0000259" key="11">
    <source>
        <dbReference type="PROSITE" id="PS51352"/>
    </source>
</evidence>
<dbReference type="PANTHER" id="PTHR46107:SF3">
    <property type="entry name" value="THIOREDOXIN DOMAIN-CONTAINING PROTEIN"/>
    <property type="match status" value="1"/>
</dbReference>
<organism evidence="12 13">
    <name type="scientific">Cymbomonas tetramitiformis</name>
    <dbReference type="NCBI Taxonomy" id="36881"/>
    <lineage>
        <taxon>Eukaryota</taxon>
        <taxon>Viridiplantae</taxon>
        <taxon>Chlorophyta</taxon>
        <taxon>Pyramimonadophyceae</taxon>
        <taxon>Pyramimonadales</taxon>
        <taxon>Pyramimonadaceae</taxon>
        <taxon>Cymbomonas</taxon>
    </lineage>
</organism>
<dbReference type="Gene3D" id="3.40.30.10">
    <property type="entry name" value="Glutaredoxin"/>
    <property type="match status" value="1"/>
</dbReference>
<dbReference type="PROSITE" id="PS51352">
    <property type="entry name" value="THIOREDOXIN_2"/>
    <property type="match status" value="1"/>
</dbReference>
<dbReference type="InterPro" id="IPR013766">
    <property type="entry name" value="Thioredoxin_domain"/>
</dbReference>
<feature type="transmembrane region" description="Helical" evidence="9">
    <location>
        <begin position="174"/>
        <end position="195"/>
    </location>
</feature>
<keyword evidence="9" id="KW-0812">Transmembrane</keyword>
<evidence type="ECO:0000256" key="3">
    <source>
        <dbReference type="ARBA" id="ARBA00022729"/>
    </source>
</evidence>
<dbReference type="GO" id="GO:0015036">
    <property type="term" value="F:disulfide oxidoreductase activity"/>
    <property type="evidence" value="ECO:0007669"/>
    <property type="project" value="TreeGrafter"/>
</dbReference>
<evidence type="ECO:0000256" key="4">
    <source>
        <dbReference type="ARBA" id="ARBA00022824"/>
    </source>
</evidence>
<dbReference type="GO" id="GO:0005789">
    <property type="term" value="C:endoplasmic reticulum membrane"/>
    <property type="evidence" value="ECO:0007669"/>
    <property type="project" value="UniProtKB-SubCell"/>
</dbReference>